<keyword evidence="4 11" id="KW-0235">DNA replication</keyword>
<dbReference type="SMART" id="SM00382">
    <property type="entry name" value="AAA"/>
    <property type="match status" value="1"/>
</dbReference>
<dbReference type="Gene3D" id="1.10.8.60">
    <property type="match status" value="1"/>
</dbReference>
<protein>
    <recommendedName>
        <fullName evidence="11">DNA polymerase III subunit gamma/tau</fullName>
        <ecNumber evidence="11">2.7.7.7</ecNumber>
    </recommendedName>
</protein>
<dbReference type="GO" id="GO:0003887">
    <property type="term" value="F:DNA-directed DNA polymerase activity"/>
    <property type="evidence" value="ECO:0007669"/>
    <property type="project" value="UniProtKB-KW"/>
</dbReference>
<evidence type="ECO:0000256" key="11">
    <source>
        <dbReference type="RuleBase" id="RU364063"/>
    </source>
</evidence>
<evidence type="ECO:0000256" key="1">
    <source>
        <dbReference type="ARBA" id="ARBA00006360"/>
    </source>
</evidence>
<feature type="domain" description="AAA+ ATPase" evidence="13">
    <location>
        <begin position="37"/>
        <end position="178"/>
    </location>
</feature>
<accession>A0A1T4WIK8</accession>
<dbReference type="GO" id="GO:0046872">
    <property type="term" value="F:metal ion binding"/>
    <property type="evidence" value="ECO:0007669"/>
    <property type="project" value="UniProtKB-KW"/>
</dbReference>
<evidence type="ECO:0000256" key="12">
    <source>
        <dbReference type="SAM" id="MobiDB-lite"/>
    </source>
</evidence>
<dbReference type="GO" id="GO:0006261">
    <property type="term" value="P:DNA-templated DNA replication"/>
    <property type="evidence" value="ECO:0007669"/>
    <property type="project" value="TreeGrafter"/>
</dbReference>
<evidence type="ECO:0000256" key="2">
    <source>
        <dbReference type="ARBA" id="ARBA00022679"/>
    </source>
</evidence>
<keyword evidence="15" id="KW-1185">Reference proteome</keyword>
<comment type="function">
    <text evidence="11">DNA polymerase III is a complex, multichain enzyme responsible for most of the replicative synthesis in bacteria. This DNA polymerase also exhibits 3' to 5' exonuclease activity.</text>
</comment>
<dbReference type="InterPro" id="IPR027417">
    <property type="entry name" value="P-loop_NTPase"/>
</dbReference>
<keyword evidence="6 11" id="KW-0547">Nucleotide-binding</keyword>
<dbReference type="Gene3D" id="1.20.272.10">
    <property type="match status" value="1"/>
</dbReference>
<dbReference type="InterPro" id="IPR045085">
    <property type="entry name" value="HLD_clamp_pol_III_gamma_tau"/>
</dbReference>
<comment type="subunit">
    <text evidence="11">DNA polymerase III contains a core (composed of alpha, epsilon and theta chains) that associates with a tau subunit. This core dimerizes to form the POLIII' complex. PolIII' associates with the gamma complex (composed of gamma, delta, delta', psi and chi chains) and with the beta chain to form the complete DNA polymerase III complex.</text>
</comment>
<dbReference type="InterPro" id="IPR008921">
    <property type="entry name" value="DNA_pol3_clamp-load_cplx_C"/>
</dbReference>
<keyword evidence="7" id="KW-0862">Zinc</keyword>
<evidence type="ECO:0000256" key="3">
    <source>
        <dbReference type="ARBA" id="ARBA00022695"/>
    </source>
</evidence>
<keyword evidence="5" id="KW-0479">Metal-binding</keyword>
<evidence type="ECO:0000256" key="7">
    <source>
        <dbReference type="ARBA" id="ARBA00022833"/>
    </source>
</evidence>
<dbReference type="InterPro" id="IPR050238">
    <property type="entry name" value="DNA_Rep/Repair_Clamp_Loader"/>
</dbReference>
<dbReference type="CDD" id="cd00009">
    <property type="entry name" value="AAA"/>
    <property type="match status" value="1"/>
</dbReference>
<dbReference type="Pfam" id="PF13177">
    <property type="entry name" value="DNA_pol3_delta2"/>
    <property type="match status" value="1"/>
</dbReference>
<keyword evidence="2 11" id="KW-0808">Transferase</keyword>
<feature type="region of interest" description="Disordered" evidence="12">
    <location>
        <begin position="373"/>
        <end position="478"/>
    </location>
</feature>
<reference evidence="14 15" key="1">
    <citation type="submission" date="2017-02" db="EMBL/GenBank/DDBJ databases">
        <authorList>
            <person name="Peterson S.W."/>
        </authorList>
    </citation>
    <scope>NUCLEOTIDE SEQUENCE [LARGE SCALE GENOMIC DNA]</scope>
    <source>
        <strain evidence="14 15">DSM 16080</strain>
    </source>
</reference>
<dbReference type="Pfam" id="PF12169">
    <property type="entry name" value="DNA_pol3_gamma3"/>
    <property type="match status" value="1"/>
</dbReference>
<dbReference type="GO" id="GO:0009360">
    <property type="term" value="C:DNA polymerase III complex"/>
    <property type="evidence" value="ECO:0007669"/>
    <property type="project" value="InterPro"/>
</dbReference>
<sequence length="611" mass="66167">MSISSLTAKYRPQTFAEVAGQQAIKTILSRAAAENRVAPAYLFSGTRGVGKTTIARIFAKALNCVNAPTAEPCNECSRCRQATAGVFPDVIEIDGASHNKVEDARSLKEDIGYAPLEGRYKVIIIDEAHMLTVQAFNALLKTLEEPPPRVTFIMATTEVRKFPATIVSRCQHYVFQMLSQRELCEHLTGILDLEGLQYDAGALEIIAKRGAGSVRDSMSLLGQALALTQGVLREEDVRSFLGLAGQDVFFSLMQAIHDRDLVAVEQVLRGVLDQGLDLGFFLRELAGCWRNLFLLRQAGESALGLLNFSSDDAKAWLEWAGRFQPAQIHASWQMTLEGQRRVMTSMEPAMALELLLLNLASLPDLLDLESPSAPLPGPVRSNAAGVPQEGAAPAQPSNGPGGRPSNAAGSTKTQRAGHKESAFSSAPESGRGESPRGSAGRNRETSSVEEESEPPGLAATPENPAAETRAGKTYVDPDLGGDVLSRPFVAPGPPSWKGFCDYLKERNGDSDFSTTNLHGVSGTFAEGTLLMHCPNAFMGDRLRRGECGKAFRKLFHEYFGPDAQFRLEVDDGLAAMTNQERVKEIGEHPAVRRVCDLFDASVKEVLPRNLA</sequence>
<dbReference type="STRING" id="1121449.SAMN02745704_00918"/>
<name>A0A1T4WIK8_9BACT</name>
<dbReference type="Pfam" id="PF22608">
    <property type="entry name" value="DNAX_ATPase_lid"/>
    <property type="match status" value="1"/>
</dbReference>
<organism evidence="14 15">
    <name type="scientific">Paucidesulfovibrio gracilis DSM 16080</name>
    <dbReference type="NCBI Taxonomy" id="1121449"/>
    <lineage>
        <taxon>Bacteria</taxon>
        <taxon>Pseudomonadati</taxon>
        <taxon>Thermodesulfobacteriota</taxon>
        <taxon>Desulfovibrionia</taxon>
        <taxon>Desulfovibrionales</taxon>
        <taxon>Desulfovibrionaceae</taxon>
        <taxon>Paucidesulfovibrio</taxon>
    </lineage>
</organism>
<dbReference type="GO" id="GO:0005524">
    <property type="term" value="F:ATP binding"/>
    <property type="evidence" value="ECO:0007669"/>
    <property type="project" value="UniProtKB-KW"/>
</dbReference>
<dbReference type="InterPro" id="IPR022754">
    <property type="entry name" value="DNA_pol_III_gamma-3"/>
</dbReference>
<dbReference type="GO" id="GO:0003677">
    <property type="term" value="F:DNA binding"/>
    <property type="evidence" value="ECO:0007669"/>
    <property type="project" value="InterPro"/>
</dbReference>
<dbReference type="Gene3D" id="3.40.50.300">
    <property type="entry name" value="P-loop containing nucleotide triphosphate hydrolases"/>
    <property type="match status" value="1"/>
</dbReference>
<dbReference type="PANTHER" id="PTHR11669">
    <property type="entry name" value="REPLICATION FACTOR C / DNA POLYMERASE III GAMMA-TAU SUBUNIT"/>
    <property type="match status" value="1"/>
</dbReference>
<evidence type="ECO:0000256" key="4">
    <source>
        <dbReference type="ARBA" id="ARBA00022705"/>
    </source>
</evidence>
<evidence type="ECO:0000256" key="10">
    <source>
        <dbReference type="ARBA" id="ARBA00049244"/>
    </source>
</evidence>
<dbReference type="NCBIfam" id="TIGR02397">
    <property type="entry name" value="dnaX_nterm"/>
    <property type="match status" value="1"/>
</dbReference>
<keyword evidence="8 11" id="KW-0067">ATP-binding</keyword>
<evidence type="ECO:0000259" key="13">
    <source>
        <dbReference type="SMART" id="SM00382"/>
    </source>
</evidence>
<evidence type="ECO:0000256" key="6">
    <source>
        <dbReference type="ARBA" id="ARBA00022741"/>
    </source>
</evidence>
<dbReference type="RefSeq" id="WP_078716505.1">
    <property type="nucleotide sequence ID" value="NZ_FUYC01000003.1"/>
</dbReference>
<comment type="similarity">
    <text evidence="1 11">Belongs to the DnaX/STICHEL family.</text>
</comment>
<evidence type="ECO:0000256" key="8">
    <source>
        <dbReference type="ARBA" id="ARBA00022840"/>
    </source>
</evidence>
<keyword evidence="9 11" id="KW-0239">DNA-directed DNA polymerase</keyword>
<dbReference type="InterPro" id="IPR012763">
    <property type="entry name" value="DNA_pol_III_sug/sutau_N"/>
</dbReference>
<dbReference type="SUPFAM" id="SSF48019">
    <property type="entry name" value="post-AAA+ oligomerization domain-like"/>
    <property type="match status" value="1"/>
</dbReference>
<evidence type="ECO:0000256" key="9">
    <source>
        <dbReference type="ARBA" id="ARBA00022932"/>
    </source>
</evidence>
<evidence type="ECO:0000256" key="5">
    <source>
        <dbReference type="ARBA" id="ARBA00022723"/>
    </source>
</evidence>
<dbReference type="FunFam" id="3.40.50.300:FF:000014">
    <property type="entry name" value="DNA polymerase III subunit gamma/tau"/>
    <property type="match status" value="1"/>
</dbReference>
<evidence type="ECO:0000313" key="15">
    <source>
        <dbReference type="Proteomes" id="UP000190027"/>
    </source>
</evidence>
<evidence type="ECO:0000313" key="14">
    <source>
        <dbReference type="EMBL" id="SKA76999.1"/>
    </source>
</evidence>
<dbReference type="EC" id="2.7.7.7" evidence="11"/>
<dbReference type="CDD" id="cd18137">
    <property type="entry name" value="HLD_clamp_pol_III_gamma_tau"/>
    <property type="match status" value="1"/>
</dbReference>
<dbReference type="AlphaFoldDB" id="A0A1T4WIK8"/>
<proteinExistence type="inferred from homology"/>
<dbReference type="OrthoDB" id="9810148at2"/>
<dbReference type="SUPFAM" id="SSF52540">
    <property type="entry name" value="P-loop containing nucleoside triphosphate hydrolases"/>
    <property type="match status" value="1"/>
</dbReference>
<dbReference type="InterPro" id="IPR003593">
    <property type="entry name" value="AAA+_ATPase"/>
</dbReference>
<gene>
    <name evidence="11" type="primary">dnaX</name>
    <name evidence="14" type="ORF">SAMN02745704_00918</name>
</gene>
<keyword evidence="3 11" id="KW-0548">Nucleotidyltransferase</keyword>
<dbReference type="PANTHER" id="PTHR11669:SF0">
    <property type="entry name" value="PROTEIN STICHEL-LIKE 2"/>
    <property type="match status" value="1"/>
</dbReference>
<dbReference type="EMBL" id="FUYC01000003">
    <property type="protein sequence ID" value="SKA76999.1"/>
    <property type="molecule type" value="Genomic_DNA"/>
</dbReference>
<comment type="catalytic activity">
    <reaction evidence="10 11">
        <text>DNA(n) + a 2'-deoxyribonucleoside 5'-triphosphate = DNA(n+1) + diphosphate</text>
        <dbReference type="Rhea" id="RHEA:22508"/>
        <dbReference type="Rhea" id="RHEA-COMP:17339"/>
        <dbReference type="Rhea" id="RHEA-COMP:17340"/>
        <dbReference type="ChEBI" id="CHEBI:33019"/>
        <dbReference type="ChEBI" id="CHEBI:61560"/>
        <dbReference type="ChEBI" id="CHEBI:173112"/>
        <dbReference type="EC" id="2.7.7.7"/>
    </reaction>
</comment>
<dbReference type="Proteomes" id="UP000190027">
    <property type="component" value="Unassembled WGS sequence"/>
</dbReference>